<evidence type="ECO:0000256" key="1">
    <source>
        <dbReference type="SAM" id="Phobius"/>
    </source>
</evidence>
<reference evidence="2" key="1">
    <citation type="submission" date="2023-07" db="EMBL/GenBank/DDBJ databases">
        <title>Sorghum-associated microbial communities from plants grown in Nebraska, USA.</title>
        <authorList>
            <person name="Schachtman D."/>
        </authorList>
    </citation>
    <scope>NUCLEOTIDE SEQUENCE</scope>
    <source>
        <strain evidence="2">DS2795</strain>
    </source>
</reference>
<protein>
    <submittedName>
        <fullName evidence="2">Uncharacterized protein</fullName>
    </submittedName>
</protein>
<accession>A0AAW8DTJ9</accession>
<keyword evidence="1" id="KW-0472">Membrane</keyword>
<dbReference type="AlphaFoldDB" id="A0AAW8DTJ9"/>
<evidence type="ECO:0000313" key="2">
    <source>
        <dbReference type="EMBL" id="MDP9922890.1"/>
    </source>
</evidence>
<keyword evidence="1" id="KW-1133">Transmembrane helix</keyword>
<sequence length="115" mass="11750">MAFQVGSTCYATATEAAQAQASTMVGAIVGQGGTAHTVSATTIDETSITYVLSPVGGGTAITHVAPFTPQPCNMLQLEDGLSIGWMVAGAWIGTYCILFLARALRGETGSDYGNT</sequence>
<keyword evidence="1" id="KW-0812">Transmembrane</keyword>
<organism evidence="2 3">
    <name type="scientific">Variovorax boronicumulans</name>
    <dbReference type="NCBI Taxonomy" id="436515"/>
    <lineage>
        <taxon>Bacteria</taxon>
        <taxon>Pseudomonadati</taxon>
        <taxon>Pseudomonadota</taxon>
        <taxon>Betaproteobacteria</taxon>
        <taxon>Burkholderiales</taxon>
        <taxon>Comamonadaceae</taxon>
        <taxon>Variovorax</taxon>
    </lineage>
</organism>
<feature type="transmembrane region" description="Helical" evidence="1">
    <location>
        <begin position="83"/>
        <end position="101"/>
    </location>
</feature>
<dbReference type="EMBL" id="JAUSRR010000003">
    <property type="protein sequence ID" value="MDP9922890.1"/>
    <property type="molecule type" value="Genomic_DNA"/>
</dbReference>
<proteinExistence type="predicted"/>
<comment type="caution">
    <text evidence="2">The sequence shown here is derived from an EMBL/GenBank/DDBJ whole genome shotgun (WGS) entry which is preliminary data.</text>
</comment>
<dbReference type="Proteomes" id="UP001244295">
    <property type="component" value="Unassembled WGS sequence"/>
</dbReference>
<evidence type="ECO:0000313" key="3">
    <source>
        <dbReference type="Proteomes" id="UP001244295"/>
    </source>
</evidence>
<name>A0AAW8DTJ9_9BURK</name>
<gene>
    <name evidence="2" type="ORF">J2W25_001911</name>
</gene>
<dbReference type="RefSeq" id="WP_307636452.1">
    <property type="nucleotide sequence ID" value="NZ_JAUSRR010000003.1"/>
</dbReference>